<dbReference type="Gene3D" id="2.60.40.10">
    <property type="entry name" value="Immunoglobulins"/>
    <property type="match status" value="6"/>
</dbReference>
<sequence>MNSLTSTMGIFVVLMLTVFSALGQQAPKVVDIKLSKTISNAQPTLNQSITYTVYAKNEGPDTAKTVVVKDIFPTAGANLISSTPSVGSFSAGLWTIPVISPGDSVKLEMTGTVIGRGVYFNIAEVVSMAAGQEDSDSDPNNGVLGEDDYATSCFSVPILWYPGDEYVVSLAVSGYTNVVWTKNGAPITGVPSDSSSVSGDTLTIKGTGRFAFSAQVNTCPATGCCEIIVIPGPLGSIGDFVWKDVNDNGIQDSGEPGVNQVLVRLFQKDDLGVFVQTDSILTAGAGSNAGKYLFSNLYPGEYKVQFVSTTLPAGCLLSSKQDVGSDSLDSDAHPTTGFSQVVTINPEMGGLLKDNPTIDAGLYSPLGSIGNFVWKDTDNDGVQDAGEAGVNNVLVRLYKNVSNVFVQVDSMYTTANPVGSAPGWYTFEGLSAGDYQVQIVTASLPSGCVLSDSTNKGGNDTLDNDFNSSNGFSQIVNLDPTKGGLLQDNLTIDGALYSPLGSIGDFVWKDLNDNGQQDAAEPGVKNVRVILWTSSGTTPITAIDTTFTDVNGYYSFTNLVGGTYQVQFDTQSLPDTCQLSLNQNVGSDVTDSDANPITGLTAAIVIDPTKSGINKDNLTIDAGLTTFDLSLTKSLASGQSANVAAGDTVTYTLTVKNEGSMTASAIALSDSLPVGMTLLDSDWTAVGQIATLNTALAGPLAPGASVSVDITVKVDASFAGTSLRNYAQIKDARDKNGNTVKDKDSTPGNGFNKGEDDDDDELINVTPLGSIGDFVWKDLNDNGQQDSGEPGVKNVKVILWTGTQSGPTTKRDSMLTDLNGKYLFTNLPLGTYYVQFDTQSLPDTCKLSLNQNVGSDVSDSDANPTTGISPAVVLTTVNRNDLTIDAGLTTFDLSLTKSLASGQSANVAPGDNVTYTLTVKNEGSMTASAIALSDSLPVGMTLLDSDWTAVGQIATLNTALAGPLAPGASVSVDI</sequence>
<dbReference type="Proteomes" id="UP001204772">
    <property type="component" value="Unassembled WGS sequence"/>
</dbReference>
<feature type="region of interest" description="Disordered" evidence="4">
    <location>
        <begin position="734"/>
        <end position="761"/>
    </location>
</feature>
<feature type="domain" description="SD-repeat containing protein B" evidence="7">
    <location>
        <begin position="502"/>
        <end position="624"/>
    </location>
</feature>
<dbReference type="InterPro" id="IPR013783">
    <property type="entry name" value="Ig-like_fold"/>
</dbReference>
<evidence type="ECO:0000256" key="4">
    <source>
        <dbReference type="SAM" id="MobiDB-lite"/>
    </source>
</evidence>
<evidence type="ECO:0000313" key="8">
    <source>
        <dbReference type="EMBL" id="MCP1381406.1"/>
    </source>
</evidence>
<feature type="compositionally biased region" description="Basic and acidic residues" evidence="4">
    <location>
        <begin position="734"/>
        <end position="745"/>
    </location>
</feature>
<keyword evidence="2" id="KW-0964">Secreted</keyword>
<name>A0ABT1FI17_9BACT</name>
<feature type="non-terminal residue" evidence="8">
    <location>
        <position position="974"/>
    </location>
</feature>
<evidence type="ECO:0000259" key="7">
    <source>
        <dbReference type="Pfam" id="PF17210"/>
    </source>
</evidence>
<dbReference type="SUPFAM" id="SSF117074">
    <property type="entry name" value="Hypothetical protein PA1324"/>
    <property type="match status" value="4"/>
</dbReference>
<dbReference type="Pfam" id="PF17210">
    <property type="entry name" value="SdrD_B"/>
    <property type="match status" value="4"/>
</dbReference>
<protein>
    <submittedName>
        <fullName evidence="8">NEW3 domain-containing protein</fullName>
    </submittedName>
</protein>
<dbReference type="PANTHER" id="PTHR23303">
    <property type="entry name" value="CARBOXYPEPTIDASE REGULATORY REGION-CONTAINING"/>
    <property type="match status" value="1"/>
</dbReference>
<organism evidence="8 9">
    <name type="scientific">Runella salmonicolor</name>
    <dbReference type="NCBI Taxonomy" id="2950278"/>
    <lineage>
        <taxon>Bacteria</taxon>
        <taxon>Pseudomonadati</taxon>
        <taxon>Bacteroidota</taxon>
        <taxon>Cytophagia</taxon>
        <taxon>Cytophagales</taxon>
        <taxon>Spirosomataceae</taxon>
        <taxon>Runella</taxon>
    </lineage>
</organism>
<evidence type="ECO:0000256" key="5">
    <source>
        <dbReference type="SAM" id="SignalP"/>
    </source>
</evidence>
<gene>
    <name evidence="8" type="ORF">NCI00_03180</name>
</gene>
<dbReference type="InterPro" id="IPR033764">
    <property type="entry name" value="Sdr_B"/>
</dbReference>
<dbReference type="InterPro" id="IPR047589">
    <property type="entry name" value="DUF11_rpt"/>
</dbReference>
<feature type="signal peptide" evidence="5">
    <location>
        <begin position="1"/>
        <end position="23"/>
    </location>
</feature>
<dbReference type="InterPro" id="IPR051417">
    <property type="entry name" value="SDr/BOS_complex"/>
</dbReference>
<dbReference type="RefSeq" id="WP_253524949.1">
    <property type="nucleotide sequence ID" value="NZ_JAMZEL010000001.1"/>
</dbReference>
<feature type="domain" description="SD-repeat containing protein B" evidence="7">
    <location>
        <begin position="236"/>
        <end position="362"/>
    </location>
</feature>
<dbReference type="NCBIfam" id="TIGR01451">
    <property type="entry name" value="B_ant_repeat"/>
    <property type="match status" value="3"/>
</dbReference>
<feature type="domain" description="SD-repeat containing protein B" evidence="7">
    <location>
        <begin position="770"/>
        <end position="888"/>
    </location>
</feature>
<dbReference type="PANTHER" id="PTHR23303:SF15">
    <property type="entry name" value="COLOSSIN-A"/>
    <property type="match status" value="1"/>
</dbReference>
<feature type="domain" description="DUF11" evidence="6">
    <location>
        <begin position="892"/>
        <end position="974"/>
    </location>
</feature>
<feature type="domain" description="SD-repeat containing protein B" evidence="7">
    <location>
        <begin position="368"/>
        <end position="491"/>
    </location>
</feature>
<evidence type="ECO:0000256" key="3">
    <source>
        <dbReference type="ARBA" id="ARBA00022729"/>
    </source>
</evidence>
<proteinExistence type="predicted"/>
<reference evidence="8 9" key="1">
    <citation type="submission" date="2022-06" db="EMBL/GenBank/DDBJ databases">
        <title>Runella sp. S5 genome sequencing.</title>
        <authorList>
            <person name="Park S."/>
        </authorList>
    </citation>
    <scope>NUCLEOTIDE SEQUENCE [LARGE SCALE GENOMIC DNA]</scope>
    <source>
        <strain evidence="8 9">S5</strain>
    </source>
</reference>
<accession>A0ABT1FI17</accession>
<keyword evidence="9" id="KW-1185">Reference proteome</keyword>
<evidence type="ECO:0000256" key="1">
    <source>
        <dbReference type="ARBA" id="ARBA00004613"/>
    </source>
</evidence>
<dbReference type="EMBL" id="JAMZEL010000001">
    <property type="protein sequence ID" value="MCP1381406.1"/>
    <property type="molecule type" value="Genomic_DNA"/>
</dbReference>
<keyword evidence="3 5" id="KW-0732">Signal</keyword>
<evidence type="ECO:0000313" key="9">
    <source>
        <dbReference type="Proteomes" id="UP001204772"/>
    </source>
</evidence>
<comment type="caution">
    <text evidence="8">The sequence shown here is derived from an EMBL/GenBank/DDBJ whole genome shotgun (WGS) entry which is preliminary data.</text>
</comment>
<evidence type="ECO:0000256" key="2">
    <source>
        <dbReference type="ARBA" id="ARBA00022525"/>
    </source>
</evidence>
<evidence type="ECO:0000259" key="6">
    <source>
        <dbReference type="Pfam" id="PF01345"/>
    </source>
</evidence>
<dbReference type="Pfam" id="PF01345">
    <property type="entry name" value="DUF11"/>
    <property type="match status" value="3"/>
</dbReference>
<comment type="subcellular location">
    <subcellularLocation>
        <location evidence="1">Secreted</location>
    </subcellularLocation>
</comment>
<dbReference type="InterPro" id="IPR001434">
    <property type="entry name" value="OmcB-like_DUF11"/>
</dbReference>
<feature type="domain" description="DUF11" evidence="6">
    <location>
        <begin position="628"/>
        <end position="736"/>
    </location>
</feature>
<feature type="chain" id="PRO_5046668594" evidence="5">
    <location>
        <begin position="24"/>
        <end position="974"/>
    </location>
</feature>
<feature type="domain" description="DUF11" evidence="6">
    <location>
        <begin position="31"/>
        <end position="140"/>
    </location>
</feature>